<organism evidence="1 2">
    <name type="scientific">Dentiscutata heterogama</name>
    <dbReference type="NCBI Taxonomy" id="1316150"/>
    <lineage>
        <taxon>Eukaryota</taxon>
        <taxon>Fungi</taxon>
        <taxon>Fungi incertae sedis</taxon>
        <taxon>Mucoromycota</taxon>
        <taxon>Glomeromycotina</taxon>
        <taxon>Glomeromycetes</taxon>
        <taxon>Diversisporales</taxon>
        <taxon>Gigasporaceae</taxon>
        <taxon>Dentiscutata</taxon>
    </lineage>
</organism>
<evidence type="ECO:0000313" key="2">
    <source>
        <dbReference type="Proteomes" id="UP000789702"/>
    </source>
</evidence>
<feature type="non-terminal residue" evidence="1">
    <location>
        <position position="1"/>
    </location>
</feature>
<gene>
    <name evidence="1" type="ORF">DHETER_LOCUS7303</name>
</gene>
<name>A0ACA9MMQ5_9GLOM</name>
<keyword evidence="2" id="KW-1185">Reference proteome</keyword>
<comment type="caution">
    <text evidence="1">The sequence shown here is derived from an EMBL/GenBank/DDBJ whole genome shotgun (WGS) entry which is preliminary data.</text>
</comment>
<protein>
    <submittedName>
        <fullName evidence="1">13297_t:CDS:1</fullName>
    </submittedName>
</protein>
<reference evidence="1" key="1">
    <citation type="submission" date="2021-06" db="EMBL/GenBank/DDBJ databases">
        <authorList>
            <person name="Kallberg Y."/>
            <person name="Tangrot J."/>
            <person name="Rosling A."/>
        </authorList>
    </citation>
    <scope>NUCLEOTIDE SEQUENCE</scope>
    <source>
        <strain evidence="1">IL203A</strain>
    </source>
</reference>
<dbReference type="Proteomes" id="UP000789702">
    <property type="component" value="Unassembled WGS sequence"/>
</dbReference>
<evidence type="ECO:0000313" key="1">
    <source>
        <dbReference type="EMBL" id="CAG8602450.1"/>
    </source>
</evidence>
<dbReference type="EMBL" id="CAJVPU010010126">
    <property type="protein sequence ID" value="CAG8602450.1"/>
    <property type="molecule type" value="Genomic_DNA"/>
</dbReference>
<sequence>IIPFLTLCLTAFMIFLTTLQSILNLFIKSDKVEDEKGSSEEKKDETESKEEGKDGKKSDNIEEGSNDNDKV</sequence>
<proteinExistence type="predicted"/>
<accession>A0ACA9MMQ5</accession>